<gene>
    <name evidence="2" type="ORF">BU26DRAFT_519282</name>
</gene>
<dbReference type="EMBL" id="ML987195">
    <property type="protein sequence ID" value="KAF2249121.1"/>
    <property type="molecule type" value="Genomic_DNA"/>
</dbReference>
<feature type="compositionally biased region" description="Basic residues" evidence="1">
    <location>
        <begin position="1"/>
        <end position="15"/>
    </location>
</feature>
<name>A0A6A6IFB0_9PLEO</name>
<evidence type="ECO:0000313" key="2">
    <source>
        <dbReference type="EMBL" id="KAF2249121.1"/>
    </source>
</evidence>
<dbReference type="Pfam" id="PF09962">
    <property type="entry name" value="DUF2196"/>
    <property type="match status" value="1"/>
</dbReference>
<dbReference type="Proteomes" id="UP000800094">
    <property type="component" value="Unassembled WGS sequence"/>
</dbReference>
<organism evidence="2 3">
    <name type="scientific">Trematosphaeria pertusa</name>
    <dbReference type="NCBI Taxonomy" id="390896"/>
    <lineage>
        <taxon>Eukaryota</taxon>
        <taxon>Fungi</taxon>
        <taxon>Dikarya</taxon>
        <taxon>Ascomycota</taxon>
        <taxon>Pezizomycotina</taxon>
        <taxon>Dothideomycetes</taxon>
        <taxon>Pleosporomycetidae</taxon>
        <taxon>Pleosporales</taxon>
        <taxon>Massarineae</taxon>
        <taxon>Trematosphaeriaceae</taxon>
        <taxon>Trematosphaeria</taxon>
    </lineage>
</organism>
<feature type="region of interest" description="Disordered" evidence="1">
    <location>
        <begin position="125"/>
        <end position="159"/>
    </location>
</feature>
<keyword evidence="3" id="KW-1185">Reference proteome</keyword>
<evidence type="ECO:0008006" key="4">
    <source>
        <dbReference type="Google" id="ProtNLM"/>
    </source>
</evidence>
<feature type="compositionally biased region" description="Polar residues" evidence="1">
    <location>
        <begin position="16"/>
        <end position="25"/>
    </location>
</feature>
<dbReference type="AlphaFoldDB" id="A0A6A6IFB0"/>
<proteinExistence type="predicted"/>
<dbReference type="PANTHER" id="PTHR40069">
    <property type="entry name" value="YWBE PROTEIN"/>
    <property type="match status" value="1"/>
</dbReference>
<protein>
    <recommendedName>
        <fullName evidence="4">UBZ4-type domain-containing protein</fullName>
    </recommendedName>
</protein>
<dbReference type="NCBIfam" id="TIGR03833">
    <property type="entry name" value="YwbE family protein"/>
    <property type="match status" value="1"/>
</dbReference>
<dbReference type="RefSeq" id="XP_033684125.1">
    <property type="nucleotide sequence ID" value="XM_033829011.1"/>
</dbReference>
<evidence type="ECO:0000256" key="1">
    <source>
        <dbReference type="SAM" id="MobiDB-lite"/>
    </source>
</evidence>
<sequence>MQKHRRPNRQSRRGNHQPSNTPNHKTSPASTSTSTPSSSNPSQILTPRPPRPRPDYHPVPAHAAVTLGAAVSIVLKQDQPTGKEVQGIVAEVLTRGDHPRGVKVRLRDGRVGRVQRLVGEEEGVKGEEMVGGAESGLGRNGESSFAYSRGGMRGGQRGGFRHVRDIREDDEYLYDESSGPRDMAGYFKELEEADARLAESSGWGEDAGKRVELKSDIAICPVCEGFEGDERAVAHHVESHFGEA</sequence>
<reference evidence="2" key="1">
    <citation type="journal article" date="2020" name="Stud. Mycol.">
        <title>101 Dothideomycetes genomes: a test case for predicting lifestyles and emergence of pathogens.</title>
        <authorList>
            <person name="Haridas S."/>
            <person name="Albert R."/>
            <person name="Binder M."/>
            <person name="Bloem J."/>
            <person name="Labutti K."/>
            <person name="Salamov A."/>
            <person name="Andreopoulos B."/>
            <person name="Baker S."/>
            <person name="Barry K."/>
            <person name="Bills G."/>
            <person name="Bluhm B."/>
            <person name="Cannon C."/>
            <person name="Castanera R."/>
            <person name="Culley D."/>
            <person name="Daum C."/>
            <person name="Ezra D."/>
            <person name="Gonzalez J."/>
            <person name="Henrissat B."/>
            <person name="Kuo A."/>
            <person name="Liang C."/>
            <person name="Lipzen A."/>
            <person name="Lutzoni F."/>
            <person name="Magnuson J."/>
            <person name="Mondo S."/>
            <person name="Nolan M."/>
            <person name="Ohm R."/>
            <person name="Pangilinan J."/>
            <person name="Park H.-J."/>
            <person name="Ramirez L."/>
            <person name="Alfaro M."/>
            <person name="Sun H."/>
            <person name="Tritt A."/>
            <person name="Yoshinaga Y."/>
            <person name="Zwiers L.-H."/>
            <person name="Turgeon B."/>
            <person name="Goodwin S."/>
            <person name="Spatafora J."/>
            <person name="Crous P."/>
            <person name="Grigoriev I."/>
        </authorList>
    </citation>
    <scope>NUCLEOTIDE SEQUENCE</scope>
    <source>
        <strain evidence="2">CBS 122368</strain>
    </source>
</reference>
<accession>A0A6A6IFB0</accession>
<dbReference type="OrthoDB" id="20105at2759"/>
<feature type="region of interest" description="Disordered" evidence="1">
    <location>
        <begin position="1"/>
        <end position="59"/>
    </location>
</feature>
<dbReference type="GeneID" id="54582341"/>
<dbReference type="PANTHER" id="PTHR40069:SF1">
    <property type="entry name" value="YWBE PROTEIN"/>
    <property type="match status" value="1"/>
</dbReference>
<feature type="compositionally biased region" description="Low complexity" evidence="1">
    <location>
        <begin position="26"/>
        <end position="42"/>
    </location>
</feature>
<evidence type="ECO:0000313" key="3">
    <source>
        <dbReference type="Proteomes" id="UP000800094"/>
    </source>
</evidence>
<dbReference type="InterPro" id="IPR019240">
    <property type="entry name" value="DUF2196"/>
</dbReference>